<keyword evidence="1" id="KW-0812">Transmembrane</keyword>
<sequence>MNPMKSREQQAPRRFGKAAARTFAGLCLGLGMYGAVRALRTEESTLRLVLSSIALCCGILLLLRIRKTAEKENR</sequence>
<name>A0A4Y1X1B4_9BACT</name>
<dbReference type="Proteomes" id="UP000319374">
    <property type="component" value="Chromosome"/>
</dbReference>
<protein>
    <submittedName>
        <fullName evidence="2">Uncharacterized protein</fullName>
    </submittedName>
</protein>
<keyword evidence="1" id="KW-1133">Transmembrane helix</keyword>
<reference evidence="3" key="1">
    <citation type="submission" date="2019-06" db="EMBL/GenBank/DDBJ databases">
        <title>Alistipes onderdonkii subsp. vulgaris subsp. nov., Alistipes dispar sp. nov. and Alistipes communis sp. nov., isolated from human faeces, and creation of Alistipes onderdonkii subsp. onderdonkii subsp. nov.</title>
        <authorList>
            <person name="Sakamoto M."/>
            <person name="Ikeyama N."/>
            <person name="Ogata Y."/>
            <person name="Suda W."/>
            <person name="Iino T."/>
            <person name="Hattori M."/>
            <person name="Ohkuma M."/>
        </authorList>
    </citation>
    <scope>NUCLEOTIDE SEQUENCE [LARGE SCALE GENOMIC DNA]</scope>
    <source>
        <strain evidence="3">5CPEGH6</strain>
    </source>
</reference>
<gene>
    <name evidence="2" type="ORF">A5CPEGH6_11620</name>
</gene>
<feature type="transmembrane region" description="Helical" evidence="1">
    <location>
        <begin position="48"/>
        <end position="65"/>
    </location>
</feature>
<evidence type="ECO:0000256" key="1">
    <source>
        <dbReference type="SAM" id="Phobius"/>
    </source>
</evidence>
<keyword evidence="3" id="KW-1185">Reference proteome</keyword>
<proteinExistence type="predicted"/>
<evidence type="ECO:0000313" key="2">
    <source>
        <dbReference type="EMBL" id="BBL06524.1"/>
    </source>
</evidence>
<dbReference type="AlphaFoldDB" id="A0A4Y1X1B4"/>
<accession>A0A4Y1X1B4</accession>
<dbReference type="EMBL" id="AP019736">
    <property type="protein sequence ID" value="BBL06524.1"/>
    <property type="molecule type" value="Genomic_DNA"/>
</dbReference>
<keyword evidence="1" id="KW-0472">Membrane</keyword>
<evidence type="ECO:0000313" key="3">
    <source>
        <dbReference type="Proteomes" id="UP000319374"/>
    </source>
</evidence>
<dbReference type="KEGG" id="ada:A5CPEGH6_11620"/>
<organism evidence="2 3">
    <name type="scientific">Alistipes dispar</name>
    <dbReference type="NCBI Taxonomy" id="2585119"/>
    <lineage>
        <taxon>Bacteria</taxon>
        <taxon>Pseudomonadati</taxon>
        <taxon>Bacteroidota</taxon>
        <taxon>Bacteroidia</taxon>
        <taxon>Bacteroidales</taxon>
        <taxon>Rikenellaceae</taxon>
        <taxon>Alistipes</taxon>
    </lineage>
</organism>